<sequence>MSSNPIGGFQNKIKQPLGCLGLGLGEGALGMPLQRKAISLSAFIGIVGALIIQRKHKNRDRGAPRTSPRGEHGLATSRRKSGAGSQRDEESLMGLAHGIAVLHASDADEIERRLRAKLVPGSAVEILAMYSSLLDAVVTDPAHMTTPISDHLVHRGHGVFDTCTLRHNRLHCTDEHIDRLLRSAAAARIHHGFTRASILRAILAAAKASGASSACVRYWIGAGPGDFHWLPDRCVEATLYVVVYNEKPSARKLEPSFDAGLEEITVTPKVPFKPPLLAGLKSNNYLINCLSGMESYAASKRGCYGIQVDEKGRVGEGAVCSALFVFEQEASSNGASNGTSPDEEVRHLVVATPRFDGTILAGTTAAAALALLNEASMLGASAFDQYLRPGETRVVVVDARQRDVYAAEAKEKAREMIFVAGDYKVHGIVRWDGTAIGQGSVGPVARYLNHALEARMHQGNGVAV</sequence>
<name>A0A7S2FHV9_9CHLO</name>
<evidence type="ECO:0000256" key="2">
    <source>
        <dbReference type="SAM" id="MobiDB-lite"/>
    </source>
</evidence>
<feature type="compositionally biased region" description="Basic and acidic residues" evidence="2">
    <location>
        <begin position="60"/>
        <end position="72"/>
    </location>
</feature>
<feature type="region of interest" description="Disordered" evidence="2">
    <location>
        <begin position="57"/>
        <end position="89"/>
    </location>
</feature>
<accession>A0A7S2FHV9</accession>
<evidence type="ECO:0000313" key="3">
    <source>
        <dbReference type="EMBL" id="CAD9396759.1"/>
    </source>
</evidence>
<dbReference type="GO" id="GO:0003824">
    <property type="term" value="F:catalytic activity"/>
    <property type="evidence" value="ECO:0007669"/>
    <property type="project" value="InterPro"/>
</dbReference>
<reference evidence="3" key="1">
    <citation type="submission" date="2021-01" db="EMBL/GenBank/DDBJ databases">
        <authorList>
            <person name="Corre E."/>
            <person name="Pelletier E."/>
            <person name="Niang G."/>
            <person name="Scheremetjew M."/>
            <person name="Finn R."/>
            <person name="Kale V."/>
            <person name="Holt S."/>
            <person name="Cochrane G."/>
            <person name="Meng A."/>
            <person name="Brown T."/>
            <person name="Cohen L."/>
        </authorList>
    </citation>
    <scope>NUCLEOTIDE SEQUENCE</scope>
    <source>
        <strain evidence="3">RCC733</strain>
    </source>
</reference>
<dbReference type="InterPro" id="IPR050571">
    <property type="entry name" value="Class-IV_PLP-Dep_Aminotrnsfr"/>
</dbReference>
<gene>
    <name evidence="3" type="ORF">PPRO1471_LOCUS8954</name>
</gene>
<dbReference type="InterPro" id="IPR043132">
    <property type="entry name" value="BCAT-like_C"/>
</dbReference>
<comment type="similarity">
    <text evidence="1">Belongs to the class-IV pyridoxal-phosphate-dependent aminotransferase family.</text>
</comment>
<dbReference type="PANTHER" id="PTHR42743:SF22">
    <property type="entry name" value="D-AMINO-ACID TRANSAMINASE, CHLOROPLASTIC"/>
    <property type="match status" value="1"/>
</dbReference>
<proteinExistence type="inferred from homology"/>
<dbReference type="InterPro" id="IPR043131">
    <property type="entry name" value="BCAT-like_N"/>
</dbReference>
<dbReference type="SUPFAM" id="SSF56752">
    <property type="entry name" value="D-aminoacid aminotransferase-like PLP-dependent enzymes"/>
    <property type="match status" value="1"/>
</dbReference>
<dbReference type="Gene3D" id="3.20.10.10">
    <property type="entry name" value="D-amino Acid Aminotransferase, subunit A, domain 2"/>
    <property type="match status" value="1"/>
</dbReference>
<dbReference type="Pfam" id="PF01063">
    <property type="entry name" value="Aminotran_4"/>
    <property type="match status" value="1"/>
</dbReference>
<dbReference type="EMBL" id="HBGR01013439">
    <property type="protein sequence ID" value="CAD9396759.1"/>
    <property type="molecule type" value="Transcribed_RNA"/>
</dbReference>
<dbReference type="InterPro" id="IPR036038">
    <property type="entry name" value="Aminotransferase-like"/>
</dbReference>
<dbReference type="PANTHER" id="PTHR42743">
    <property type="entry name" value="AMINO-ACID AMINOTRANSFERASE"/>
    <property type="match status" value="1"/>
</dbReference>
<protein>
    <submittedName>
        <fullName evidence="3">Uncharacterized protein</fullName>
    </submittedName>
</protein>
<dbReference type="Gene3D" id="3.30.470.10">
    <property type="match status" value="1"/>
</dbReference>
<organism evidence="3">
    <name type="scientific">Pycnococcus provasolii</name>
    <dbReference type="NCBI Taxonomy" id="41880"/>
    <lineage>
        <taxon>Eukaryota</taxon>
        <taxon>Viridiplantae</taxon>
        <taxon>Chlorophyta</taxon>
        <taxon>Pseudoscourfieldiophyceae</taxon>
        <taxon>Pseudoscourfieldiales</taxon>
        <taxon>Pycnococcaceae</taxon>
        <taxon>Pycnococcus</taxon>
    </lineage>
</organism>
<evidence type="ECO:0000256" key="1">
    <source>
        <dbReference type="ARBA" id="ARBA00009320"/>
    </source>
</evidence>
<dbReference type="AlphaFoldDB" id="A0A7S2FHV9"/>
<dbReference type="GO" id="GO:0046394">
    <property type="term" value="P:carboxylic acid biosynthetic process"/>
    <property type="evidence" value="ECO:0007669"/>
    <property type="project" value="UniProtKB-ARBA"/>
</dbReference>
<dbReference type="InterPro" id="IPR001544">
    <property type="entry name" value="Aminotrans_IV"/>
</dbReference>